<evidence type="ECO:0000256" key="6">
    <source>
        <dbReference type="ARBA" id="ARBA00022960"/>
    </source>
</evidence>
<feature type="region of interest" description="Disordered" evidence="13">
    <location>
        <begin position="101"/>
        <end position="146"/>
    </location>
</feature>
<sequence>MEHSLLVWLLPTLALVAGVVIGFLVARLLPNTVPNNTQRQLDSIQERFDTYQNEVVTHFNSTASLVQKLSQSYQEVQEHLAEGANRLALDELTRQRLLAALHPEAHQPASRDRLTPPRDTEAPKDYAPKAPNTPGMLDEHYGLKKP</sequence>
<comment type="caution">
    <text evidence="15">The sequence shown here is derived from an EMBL/GenBank/DDBJ whole genome shotgun (WGS) entry which is preliminary data.</text>
</comment>
<keyword evidence="5 14" id="KW-0812">Transmembrane</keyword>
<dbReference type="EMBL" id="RBRE01000064">
    <property type="protein sequence ID" value="RMQ43614.1"/>
    <property type="molecule type" value="Genomic_DNA"/>
</dbReference>
<dbReference type="OrthoDB" id="7068713at2"/>
<keyword evidence="6" id="KW-0133">Cell shape</keyword>
<dbReference type="InterPro" id="IPR009386">
    <property type="entry name" value="ZapG-like"/>
</dbReference>
<dbReference type="AlphaFoldDB" id="A0A3M4LQY3"/>
<dbReference type="Proteomes" id="UP000277236">
    <property type="component" value="Unassembled WGS sequence"/>
</dbReference>
<keyword evidence="3" id="KW-0997">Cell inner membrane</keyword>
<evidence type="ECO:0000256" key="11">
    <source>
        <dbReference type="ARBA" id="ARBA00035703"/>
    </source>
</evidence>
<dbReference type="PANTHER" id="PTHR39579:SF1">
    <property type="entry name" value="INNER MEMBRANE PROTEIN YHCB"/>
    <property type="match status" value="1"/>
</dbReference>
<evidence type="ECO:0000256" key="8">
    <source>
        <dbReference type="ARBA" id="ARBA00023136"/>
    </source>
</evidence>
<dbReference type="RefSeq" id="WP_122317066.1">
    <property type="nucleotide sequence ID" value="NZ_RBRE01000064.1"/>
</dbReference>
<evidence type="ECO:0000256" key="4">
    <source>
        <dbReference type="ARBA" id="ARBA00022618"/>
    </source>
</evidence>
<evidence type="ECO:0000313" key="16">
    <source>
        <dbReference type="Proteomes" id="UP000277236"/>
    </source>
</evidence>
<keyword evidence="2" id="KW-1003">Cell membrane</keyword>
<evidence type="ECO:0000256" key="13">
    <source>
        <dbReference type="SAM" id="MobiDB-lite"/>
    </source>
</evidence>
<evidence type="ECO:0000313" key="15">
    <source>
        <dbReference type="EMBL" id="RMQ43614.1"/>
    </source>
</evidence>
<evidence type="ECO:0000256" key="14">
    <source>
        <dbReference type="SAM" id="Phobius"/>
    </source>
</evidence>
<reference evidence="15 16" key="1">
    <citation type="submission" date="2018-08" db="EMBL/GenBank/DDBJ databases">
        <title>Recombination of ecologically and evolutionarily significant loci maintains genetic cohesion in the Pseudomonas syringae species complex.</title>
        <authorList>
            <person name="Dillon M."/>
            <person name="Thakur S."/>
            <person name="Almeida R.N.D."/>
            <person name="Weir B.S."/>
            <person name="Guttman D.S."/>
        </authorList>
    </citation>
    <scope>NUCLEOTIDE SEQUENCE [LARGE SCALE GENOMIC DNA]</scope>
    <source>
        <strain evidence="15 16">ICMP 3353</strain>
    </source>
</reference>
<comment type="subcellular location">
    <subcellularLocation>
        <location evidence="1">Cell inner membrane</location>
        <topology evidence="1">Single-pass membrane protein</topology>
    </subcellularLocation>
</comment>
<dbReference type="GO" id="GO:0005886">
    <property type="term" value="C:plasma membrane"/>
    <property type="evidence" value="ECO:0007669"/>
    <property type="project" value="UniProtKB-SubCell"/>
</dbReference>
<evidence type="ECO:0000256" key="10">
    <source>
        <dbReference type="ARBA" id="ARBA00035657"/>
    </source>
</evidence>
<keyword evidence="9" id="KW-0131">Cell cycle</keyword>
<evidence type="ECO:0000256" key="3">
    <source>
        <dbReference type="ARBA" id="ARBA00022519"/>
    </source>
</evidence>
<feature type="transmembrane region" description="Helical" evidence="14">
    <location>
        <begin position="6"/>
        <end position="29"/>
    </location>
</feature>
<organism evidence="15 16">
    <name type="scientific">Pseudomonas cichorii</name>
    <dbReference type="NCBI Taxonomy" id="36746"/>
    <lineage>
        <taxon>Bacteria</taxon>
        <taxon>Pseudomonadati</taxon>
        <taxon>Pseudomonadota</taxon>
        <taxon>Gammaproteobacteria</taxon>
        <taxon>Pseudomonadales</taxon>
        <taxon>Pseudomonadaceae</taxon>
        <taxon>Pseudomonas</taxon>
    </lineage>
</organism>
<keyword evidence="4" id="KW-0132">Cell division</keyword>
<proteinExistence type="inferred from homology"/>
<keyword evidence="8 14" id="KW-0472">Membrane</keyword>
<accession>A0A3M4LQY3</accession>
<comment type="similarity">
    <text evidence="10">Belongs to the ZapG family.</text>
</comment>
<dbReference type="Pfam" id="PF06295">
    <property type="entry name" value="ZapG-like"/>
    <property type="match status" value="1"/>
</dbReference>
<protein>
    <recommendedName>
        <fullName evidence="11">Z-ring associated protein G</fullName>
    </recommendedName>
    <alternativeName>
        <fullName evidence="12">Cell division protein ZapG</fullName>
    </alternativeName>
</protein>
<dbReference type="GO" id="GO:0051301">
    <property type="term" value="P:cell division"/>
    <property type="evidence" value="ECO:0007669"/>
    <property type="project" value="UniProtKB-KW"/>
</dbReference>
<evidence type="ECO:0000256" key="2">
    <source>
        <dbReference type="ARBA" id="ARBA00022475"/>
    </source>
</evidence>
<evidence type="ECO:0000256" key="9">
    <source>
        <dbReference type="ARBA" id="ARBA00023306"/>
    </source>
</evidence>
<evidence type="ECO:0000256" key="5">
    <source>
        <dbReference type="ARBA" id="ARBA00022692"/>
    </source>
</evidence>
<name>A0A3M4LQY3_PSECI</name>
<evidence type="ECO:0000256" key="12">
    <source>
        <dbReference type="ARBA" id="ARBA00035727"/>
    </source>
</evidence>
<keyword evidence="7 14" id="KW-1133">Transmembrane helix</keyword>
<dbReference type="GO" id="GO:0008360">
    <property type="term" value="P:regulation of cell shape"/>
    <property type="evidence" value="ECO:0007669"/>
    <property type="project" value="UniProtKB-KW"/>
</dbReference>
<feature type="compositionally biased region" description="Basic and acidic residues" evidence="13">
    <location>
        <begin position="137"/>
        <end position="146"/>
    </location>
</feature>
<dbReference type="PIRSF" id="PIRSF006318">
    <property type="entry name" value="YhcB"/>
    <property type="match status" value="1"/>
</dbReference>
<evidence type="ECO:0000256" key="1">
    <source>
        <dbReference type="ARBA" id="ARBA00004377"/>
    </source>
</evidence>
<gene>
    <name evidence="15" type="ORF">ALQ04_02967</name>
</gene>
<dbReference type="PANTHER" id="PTHR39579">
    <property type="entry name" value="INNER MEMBRANE PROTEIN YHCB"/>
    <property type="match status" value="1"/>
</dbReference>
<feature type="compositionally biased region" description="Basic and acidic residues" evidence="13">
    <location>
        <begin position="103"/>
        <end position="127"/>
    </location>
</feature>
<evidence type="ECO:0000256" key="7">
    <source>
        <dbReference type="ARBA" id="ARBA00022989"/>
    </source>
</evidence>